<feature type="domain" description="Pseudouridine synthase RsuA/RluA-like" evidence="2">
    <location>
        <begin position="11"/>
        <end position="153"/>
    </location>
</feature>
<dbReference type="InterPro" id="IPR006508">
    <property type="entry name" value="PsdUridine_synth_RluA-like"/>
</dbReference>
<dbReference type="RefSeq" id="WP_085275869.1">
    <property type="nucleotide sequence ID" value="NZ_FXAG01000006.1"/>
</dbReference>
<dbReference type="STRING" id="1123014.SAMN02745746_01567"/>
<dbReference type="GO" id="GO:0000455">
    <property type="term" value="P:enzyme-directed rRNA pseudouridine synthesis"/>
    <property type="evidence" value="ECO:0007669"/>
    <property type="project" value="TreeGrafter"/>
</dbReference>
<dbReference type="InterPro" id="IPR020103">
    <property type="entry name" value="PsdUridine_synth_cat_dom_sf"/>
</dbReference>
<gene>
    <name evidence="3" type="ORF">SAMN02745746_01567</name>
</gene>
<accession>A0A1Y6BKW0</accession>
<dbReference type="GO" id="GO:0003723">
    <property type="term" value="F:RNA binding"/>
    <property type="evidence" value="ECO:0007669"/>
    <property type="project" value="InterPro"/>
</dbReference>
<dbReference type="NCBIfam" id="TIGR01621">
    <property type="entry name" value="RluA-like"/>
    <property type="match status" value="1"/>
</dbReference>
<dbReference type="Proteomes" id="UP000192920">
    <property type="component" value="Unassembled WGS sequence"/>
</dbReference>
<evidence type="ECO:0000313" key="3">
    <source>
        <dbReference type="EMBL" id="SMF14425.1"/>
    </source>
</evidence>
<dbReference type="GO" id="GO:0140098">
    <property type="term" value="F:catalytic activity, acting on RNA"/>
    <property type="evidence" value="ECO:0007669"/>
    <property type="project" value="UniProtKB-ARBA"/>
</dbReference>
<name>A0A1Y6BKW0_9NEIS</name>
<dbReference type="Pfam" id="PF00849">
    <property type="entry name" value="PseudoU_synth_2"/>
    <property type="match status" value="1"/>
</dbReference>
<protein>
    <submittedName>
        <fullName evidence="3">tRNA pseudouridine32 synthase / 23S rRNA pseudouridine746 synthase</fullName>
    </submittedName>
</protein>
<comment type="similarity">
    <text evidence="1">Belongs to the pseudouridine synthase RluA family.</text>
</comment>
<reference evidence="4" key="1">
    <citation type="submission" date="2017-04" db="EMBL/GenBank/DDBJ databases">
        <authorList>
            <person name="Varghese N."/>
            <person name="Submissions S."/>
        </authorList>
    </citation>
    <scope>NUCLEOTIDE SEQUENCE [LARGE SCALE GENOMIC DNA]</scope>
    <source>
        <strain evidence="4">DSM 22618</strain>
    </source>
</reference>
<keyword evidence="4" id="KW-1185">Reference proteome</keyword>
<dbReference type="GO" id="GO:0009982">
    <property type="term" value="F:pseudouridine synthase activity"/>
    <property type="evidence" value="ECO:0007669"/>
    <property type="project" value="InterPro"/>
</dbReference>
<dbReference type="InterPro" id="IPR050188">
    <property type="entry name" value="RluA_PseudoU_synthase"/>
</dbReference>
<dbReference type="PANTHER" id="PTHR21600:SF87">
    <property type="entry name" value="RNA PSEUDOURIDYLATE SYNTHASE DOMAIN-CONTAINING PROTEIN 1"/>
    <property type="match status" value="1"/>
</dbReference>
<organism evidence="3 4">
    <name type="scientific">Pseudogulbenkiania subflava DSM 22618</name>
    <dbReference type="NCBI Taxonomy" id="1123014"/>
    <lineage>
        <taxon>Bacteria</taxon>
        <taxon>Pseudomonadati</taxon>
        <taxon>Pseudomonadota</taxon>
        <taxon>Betaproteobacteria</taxon>
        <taxon>Neisseriales</taxon>
        <taxon>Chromobacteriaceae</taxon>
        <taxon>Pseudogulbenkiania</taxon>
    </lineage>
</organism>
<proteinExistence type="inferred from homology"/>
<evidence type="ECO:0000313" key="4">
    <source>
        <dbReference type="Proteomes" id="UP000192920"/>
    </source>
</evidence>
<dbReference type="PROSITE" id="PS01129">
    <property type="entry name" value="PSI_RLU"/>
    <property type="match status" value="1"/>
</dbReference>
<dbReference type="SUPFAM" id="SSF55120">
    <property type="entry name" value="Pseudouridine synthase"/>
    <property type="match status" value="1"/>
</dbReference>
<dbReference type="EMBL" id="FXAG01000006">
    <property type="protein sequence ID" value="SMF14425.1"/>
    <property type="molecule type" value="Genomic_DNA"/>
</dbReference>
<dbReference type="InterPro" id="IPR006145">
    <property type="entry name" value="PsdUridine_synth_RsuA/RluA"/>
</dbReference>
<dbReference type="AlphaFoldDB" id="A0A1Y6BKW0"/>
<dbReference type="Gene3D" id="3.30.2350.10">
    <property type="entry name" value="Pseudouridine synthase"/>
    <property type="match status" value="1"/>
</dbReference>
<evidence type="ECO:0000259" key="2">
    <source>
        <dbReference type="Pfam" id="PF00849"/>
    </source>
</evidence>
<sequence>MFDLIATDPRFYVIAKHPGVSFHRQGDEAGLMEALRAQLADDALWPVHRLDRLTSGLLLVARSAEVASRLAEAFAAREIEKYYLALSDRKPQKKQGLVRGDMVKGRGGAWRLLPSSANPAITQFFSFSLAPGLRLFILRPHSGKTHQLRVALKSLSVPILGDELYGGTPSDRGYLHAYSLAFRLDGERFHFVCPPRHGAQFLSVALLAALQKPEWQPEALPWPVLNFPA</sequence>
<dbReference type="InterPro" id="IPR006224">
    <property type="entry name" value="PsdUridine_synth_RluA-like_CS"/>
</dbReference>
<dbReference type="CDD" id="cd02869">
    <property type="entry name" value="PseudoU_synth_RluA_like"/>
    <property type="match status" value="1"/>
</dbReference>
<dbReference type="PANTHER" id="PTHR21600">
    <property type="entry name" value="MITOCHONDRIAL RNA PSEUDOURIDINE SYNTHASE"/>
    <property type="match status" value="1"/>
</dbReference>
<evidence type="ECO:0000256" key="1">
    <source>
        <dbReference type="ARBA" id="ARBA00010876"/>
    </source>
</evidence>